<feature type="signal peptide" evidence="2">
    <location>
        <begin position="1"/>
        <end position="23"/>
    </location>
</feature>
<feature type="domain" description="Transglycosylase SLT" evidence="3">
    <location>
        <begin position="107"/>
        <end position="211"/>
    </location>
</feature>
<dbReference type="AlphaFoldDB" id="A0AA48KLV3"/>
<evidence type="ECO:0000259" key="3">
    <source>
        <dbReference type="Pfam" id="PF01464"/>
    </source>
</evidence>
<feature type="chain" id="PRO_5041283667" evidence="2">
    <location>
        <begin position="24"/>
        <end position="322"/>
    </location>
</feature>
<proteinExistence type="inferred from homology"/>
<keyword evidence="5" id="KW-1185">Reference proteome</keyword>
<dbReference type="EMBL" id="AP027268">
    <property type="protein sequence ID" value="BDW91218.1"/>
    <property type="molecule type" value="Genomic_DNA"/>
</dbReference>
<comment type="similarity">
    <text evidence="1">Belongs to the transglycosylase Slt family.</text>
</comment>
<dbReference type="PANTHER" id="PTHR37423">
    <property type="entry name" value="SOLUBLE LYTIC MUREIN TRANSGLYCOSYLASE-RELATED"/>
    <property type="match status" value="1"/>
</dbReference>
<sequence length="322" mass="36938">MKQVKNILAFIGLMAVVSTLIFAVQSNEVDDKPELQEVETTESDKNVADTYQISAIEIPEDLNFAGEAVPQEDPEIMERVDREFLVNTYWQSNALLLMKRANKYFPIIEPILKKNGIPDDFKYLAVAESGLQNVVSPAGATGFWQIMRATGKEYGLEVNSNVDERYHVEKATQVACDYLNKWKNRFGSWTLTAAAYNAGPAGVQKYMDIQQVDDYYDLLLGQETGRYVFRILAIKEILSHPEKYGFQLDQDDMYEKVPTFTVEIDTAVSNWADFAEQYEINYKILKRHNPWLREPHLNNASRKKYTIEIPNKGYYRVGNVGK</sequence>
<evidence type="ECO:0000313" key="4">
    <source>
        <dbReference type="EMBL" id="BDW91218.1"/>
    </source>
</evidence>
<accession>A0AA48KLV3</accession>
<dbReference type="Gene3D" id="1.10.530.10">
    <property type="match status" value="1"/>
</dbReference>
<dbReference type="RefSeq" id="WP_338195641.1">
    <property type="nucleotide sequence ID" value="NZ_AP027268.1"/>
</dbReference>
<keyword evidence="2" id="KW-0732">Signal</keyword>
<dbReference type="InterPro" id="IPR008258">
    <property type="entry name" value="Transglycosylase_SLT_dom_1"/>
</dbReference>
<reference evidence="4 5" key="1">
    <citation type="submission" date="2023-01" db="EMBL/GenBank/DDBJ databases">
        <title>Complete genome sequence of Muricauda aquimarina strain IFOP_LL357.</title>
        <authorList>
            <person name="Gajardo G."/>
            <person name="Ueki S."/>
            <person name="Maruyama F."/>
        </authorList>
    </citation>
    <scope>NUCLEOTIDE SEQUENCE [LARGE SCALE GENOMIC DNA]</scope>
    <source>
        <strain evidence="4 5">IFOP_LL357</strain>
    </source>
</reference>
<gene>
    <name evidence="4" type="ORF">MACH07_00500</name>
</gene>
<dbReference type="InterPro" id="IPR023346">
    <property type="entry name" value="Lysozyme-like_dom_sf"/>
</dbReference>
<dbReference type="Proteomes" id="UP001330184">
    <property type="component" value="Chromosome"/>
</dbReference>
<dbReference type="Pfam" id="PF01464">
    <property type="entry name" value="SLT"/>
    <property type="match status" value="1"/>
</dbReference>
<evidence type="ECO:0000313" key="5">
    <source>
        <dbReference type="Proteomes" id="UP001330184"/>
    </source>
</evidence>
<organism evidence="4 5">
    <name type="scientific">Flagellimonas marinaquae</name>
    <dbReference type="NCBI Taxonomy" id="254955"/>
    <lineage>
        <taxon>Bacteria</taxon>
        <taxon>Pseudomonadati</taxon>
        <taxon>Bacteroidota</taxon>
        <taxon>Flavobacteriia</taxon>
        <taxon>Flavobacteriales</taxon>
        <taxon>Flavobacteriaceae</taxon>
        <taxon>Flagellimonas</taxon>
    </lineage>
</organism>
<protein>
    <submittedName>
        <fullName evidence="4">Murein transglycosylase</fullName>
    </submittedName>
</protein>
<dbReference type="CDD" id="cd16894">
    <property type="entry name" value="MltD-like"/>
    <property type="match status" value="1"/>
</dbReference>
<dbReference type="PANTHER" id="PTHR37423:SF2">
    <property type="entry name" value="MEMBRANE-BOUND LYTIC MUREIN TRANSGLYCOSYLASE C"/>
    <property type="match status" value="1"/>
</dbReference>
<name>A0AA48KLV3_9FLAO</name>
<evidence type="ECO:0000256" key="2">
    <source>
        <dbReference type="SAM" id="SignalP"/>
    </source>
</evidence>
<evidence type="ECO:0000256" key="1">
    <source>
        <dbReference type="ARBA" id="ARBA00007734"/>
    </source>
</evidence>
<dbReference type="SUPFAM" id="SSF53955">
    <property type="entry name" value="Lysozyme-like"/>
    <property type="match status" value="1"/>
</dbReference>